<organism evidence="1">
    <name type="scientific">Anguilla anguilla</name>
    <name type="common">European freshwater eel</name>
    <name type="synonym">Muraena anguilla</name>
    <dbReference type="NCBI Taxonomy" id="7936"/>
    <lineage>
        <taxon>Eukaryota</taxon>
        <taxon>Metazoa</taxon>
        <taxon>Chordata</taxon>
        <taxon>Craniata</taxon>
        <taxon>Vertebrata</taxon>
        <taxon>Euteleostomi</taxon>
        <taxon>Actinopterygii</taxon>
        <taxon>Neopterygii</taxon>
        <taxon>Teleostei</taxon>
        <taxon>Anguilliformes</taxon>
        <taxon>Anguillidae</taxon>
        <taxon>Anguilla</taxon>
    </lineage>
</organism>
<sequence>MHVQRHSNVKILINIVLHVGKKRCKPHSVKTSFQAPDSGPGNLSFKTVGCDGVASSTSPSR</sequence>
<evidence type="ECO:0000313" key="1">
    <source>
        <dbReference type="EMBL" id="JAH05326.1"/>
    </source>
</evidence>
<name>A0A0E9PL30_ANGAN</name>
<dbReference type="EMBL" id="GBXM01103251">
    <property type="protein sequence ID" value="JAH05326.1"/>
    <property type="molecule type" value="Transcribed_RNA"/>
</dbReference>
<protein>
    <submittedName>
        <fullName evidence="1">Uncharacterized protein</fullName>
    </submittedName>
</protein>
<reference evidence="1" key="1">
    <citation type="submission" date="2014-11" db="EMBL/GenBank/DDBJ databases">
        <authorList>
            <person name="Amaro Gonzalez C."/>
        </authorList>
    </citation>
    <scope>NUCLEOTIDE SEQUENCE</scope>
</reference>
<proteinExistence type="predicted"/>
<accession>A0A0E9PL30</accession>
<reference evidence="1" key="2">
    <citation type="journal article" date="2015" name="Fish Shellfish Immunol.">
        <title>Early steps in the European eel (Anguilla anguilla)-Vibrio vulnificus interaction in the gills: Role of the RtxA13 toxin.</title>
        <authorList>
            <person name="Callol A."/>
            <person name="Pajuelo D."/>
            <person name="Ebbesson L."/>
            <person name="Teles M."/>
            <person name="MacKenzie S."/>
            <person name="Amaro C."/>
        </authorList>
    </citation>
    <scope>NUCLEOTIDE SEQUENCE</scope>
</reference>
<dbReference type="AlphaFoldDB" id="A0A0E9PL30"/>